<accession>A0A0R3WPP3</accession>
<evidence type="ECO:0000313" key="2">
    <source>
        <dbReference type="Proteomes" id="UP000274429"/>
    </source>
</evidence>
<gene>
    <name evidence="1" type="ORF">TTAC_LOCUS2718</name>
</gene>
<organism evidence="3">
    <name type="scientific">Hydatigena taeniaeformis</name>
    <name type="common">Feline tapeworm</name>
    <name type="synonym">Taenia taeniaeformis</name>
    <dbReference type="NCBI Taxonomy" id="6205"/>
    <lineage>
        <taxon>Eukaryota</taxon>
        <taxon>Metazoa</taxon>
        <taxon>Spiralia</taxon>
        <taxon>Lophotrochozoa</taxon>
        <taxon>Platyhelminthes</taxon>
        <taxon>Cestoda</taxon>
        <taxon>Eucestoda</taxon>
        <taxon>Cyclophyllidea</taxon>
        <taxon>Taeniidae</taxon>
        <taxon>Hydatigera</taxon>
    </lineage>
</organism>
<protein>
    <submittedName>
        <fullName evidence="1 3">Uncharacterized protein</fullName>
    </submittedName>
</protein>
<proteinExistence type="predicted"/>
<evidence type="ECO:0000313" key="1">
    <source>
        <dbReference type="EMBL" id="VDM20974.1"/>
    </source>
</evidence>
<keyword evidence="2" id="KW-1185">Reference proteome</keyword>
<sequence>MQESLVCSAHHPAQQTFLCPSGMHIHIISAFHGPQAALIQSRDALPEGLVPCHPLDLSASSPSSVAVNELIPSFCLLAKDVTKELAAVT</sequence>
<evidence type="ECO:0000313" key="3">
    <source>
        <dbReference type="WBParaSite" id="TTAC_0000273301-mRNA-1"/>
    </source>
</evidence>
<reference evidence="3" key="1">
    <citation type="submission" date="2017-02" db="UniProtKB">
        <authorList>
            <consortium name="WormBaseParasite"/>
        </authorList>
    </citation>
    <scope>IDENTIFICATION</scope>
</reference>
<name>A0A0R3WPP3_HYDTA</name>
<dbReference type="STRING" id="6205.A0A0R3WPP3"/>
<dbReference type="Proteomes" id="UP000274429">
    <property type="component" value="Unassembled WGS sequence"/>
</dbReference>
<reference evidence="1 2" key="2">
    <citation type="submission" date="2018-11" db="EMBL/GenBank/DDBJ databases">
        <authorList>
            <consortium name="Pathogen Informatics"/>
        </authorList>
    </citation>
    <scope>NUCLEOTIDE SEQUENCE [LARGE SCALE GENOMIC DNA]</scope>
</reference>
<dbReference type="EMBL" id="UYWX01001426">
    <property type="protein sequence ID" value="VDM20974.1"/>
    <property type="molecule type" value="Genomic_DNA"/>
</dbReference>
<dbReference type="AlphaFoldDB" id="A0A0R3WPP3"/>
<dbReference type="WBParaSite" id="TTAC_0000273301-mRNA-1">
    <property type="protein sequence ID" value="TTAC_0000273301-mRNA-1"/>
    <property type="gene ID" value="TTAC_0000273301"/>
</dbReference>